<dbReference type="GO" id="GO:0070086">
    <property type="term" value="P:ubiquitin-dependent endocytosis"/>
    <property type="evidence" value="ECO:0007669"/>
    <property type="project" value="TreeGrafter"/>
</dbReference>
<dbReference type="AlphaFoldDB" id="A0A433CYX6"/>
<feature type="domain" description="Arrestin-like N-terminal" evidence="2">
    <location>
        <begin position="38"/>
        <end position="140"/>
    </location>
</feature>
<reference evidence="3 4" key="1">
    <citation type="journal article" date="2018" name="New Phytol.">
        <title>Phylogenomics of Endogonaceae and evolution of mycorrhizas within Mucoromycota.</title>
        <authorList>
            <person name="Chang Y."/>
            <person name="Desiro A."/>
            <person name="Na H."/>
            <person name="Sandor L."/>
            <person name="Lipzen A."/>
            <person name="Clum A."/>
            <person name="Barry K."/>
            <person name="Grigoriev I.V."/>
            <person name="Martin F.M."/>
            <person name="Stajich J.E."/>
            <person name="Smith M.E."/>
            <person name="Bonito G."/>
            <person name="Spatafora J.W."/>
        </authorList>
    </citation>
    <scope>NUCLEOTIDE SEQUENCE [LARGE SCALE GENOMIC DNA]</scope>
    <source>
        <strain evidence="3 4">GMNB39</strain>
    </source>
</reference>
<sequence>MISYRRNSVKDTITIEVLPSVPVIELFGPPDSSTLYTLRGRLRITVTNPVKIRQISVKFKGFTQNERFRFASMPGTALAARNTNFGEETYLLIERSEKVIQATPRTLTPGTTDFPFELTFVADIPPSCTLSRGCIRYALSGHVVPDSVISFLRVNGIRASMPIIVRRNLLRSLALAPYAPTVRYRGRRAGRIEYEFEVPKMICLEQGRLEFSGKISPVYDSARVKRILVRMDQIEVFRTASKDQRRPSFGRFSDNPAIDITKPIQLEYDVDPNEPMTWEEPMTFDIPLNNSQLLSNLDTPIIDVTHKLRVRMSFVDPVAEKDMWLSFPIIISTIPGSDFQARLASGNIMTMESQFGLDFPPPPPLEDADLWLQSTEGDAELPSYQSIMEEPRPISPMATVSYPWRDPGASPPPSPPPFSTHRHSMALPTASSVSREDWNRRRNMGISLPTVLSSSIPMTFVASERGADF</sequence>
<dbReference type="InterPro" id="IPR011021">
    <property type="entry name" value="Arrestin-like_N"/>
</dbReference>
<dbReference type="EMBL" id="RBNI01010318">
    <property type="protein sequence ID" value="RUP43784.1"/>
    <property type="molecule type" value="Genomic_DNA"/>
</dbReference>
<name>A0A433CYX6_9FUNG</name>
<protein>
    <recommendedName>
        <fullName evidence="2">Arrestin-like N-terminal domain-containing protein</fullName>
    </recommendedName>
</protein>
<dbReference type="InterPro" id="IPR050357">
    <property type="entry name" value="Arrestin_domain-protein"/>
</dbReference>
<evidence type="ECO:0000259" key="2">
    <source>
        <dbReference type="Pfam" id="PF00339"/>
    </source>
</evidence>
<dbReference type="PANTHER" id="PTHR11188:SF17">
    <property type="entry name" value="FI21816P1"/>
    <property type="match status" value="1"/>
</dbReference>
<gene>
    <name evidence="3" type="ORF">BC936DRAFT_136735</name>
</gene>
<evidence type="ECO:0000313" key="3">
    <source>
        <dbReference type="EMBL" id="RUP43784.1"/>
    </source>
</evidence>
<dbReference type="PANTHER" id="PTHR11188">
    <property type="entry name" value="ARRESTIN DOMAIN CONTAINING PROTEIN"/>
    <property type="match status" value="1"/>
</dbReference>
<dbReference type="InterPro" id="IPR014752">
    <property type="entry name" value="Arrestin-like_C"/>
</dbReference>
<dbReference type="Gene3D" id="2.60.40.640">
    <property type="match status" value="1"/>
</dbReference>
<evidence type="ECO:0000313" key="4">
    <source>
        <dbReference type="Proteomes" id="UP000268093"/>
    </source>
</evidence>
<dbReference type="GO" id="GO:0005829">
    <property type="term" value="C:cytosol"/>
    <property type="evidence" value="ECO:0007669"/>
    <property type="project" value="TreeGrafter"/>
</dbReference>
<evidence type="ECO:0000256" key="1">
    <source>
        <dbReference type="SAM" id="MobiDB-lite"/>
    </source>
</evidence>
<dbReference type="GO" id="GO:0031625">
    <property type="term" value="F:ubiquitin protein ligase binding"/>
    <property type="evidence" value="ECO:0007669"/>
    <property type="project" value="TreeGrafter"/>
</dbReference>
<dbReference type="GO" id="GO:0030674">
    <property type="term" value="F:protein-macromolecule adaptor activity"/>
    <property type="evidence" value="ECO:0007669"/>
    <property type="project" value="TreeGrafter"/>
</dbReference>
<dbReference type="Proteomes" id="UP000268093">
    <property type="component" value="Unassembled WGS sequence"/>
</dbReference>
<dbReference type="GO" id="GO:0005886">
    <property type="term" value="C:plasma membrane"/>
    <property type="evidence" value="ECO:0007669"/>
    <property type="project" value="TreeGrafter"/>
</dbReference>
<feature type="region of interest" description="Disordered" evidence="1">
    <location>
        <begin position="403"/>
        <end position="424"/>
    </location>
</feature>
<proteinExistence type="predicted"/>
<comment type="caution">
    <text evidence="3">The sequence shown here is derived from an EMBL/GenBank/DDBJ whole genome shotgun (WGS) entry which is preliminary data.</text>
</comment>
<dbReference type="Pfam" id="PF00339">
    <property type="entry name" value="Arrestin_N"/>
    <property type="match status" value="1"/>
</dbReference>
<organism evidence="3 4">
    <name type="scientific">Jimgerdemannia flammicorona</name>
    <dbReference type="NCBI Taxonomy" id="994334"/>
    <lineage>
        <taxon>Eukaryota</taxon>
        <taxon>Fungi</taxon>
        <taxon>Fungi incertae sedis</taxon>
        <taxon>Mucoromycota</taxon>
        <taxon>Mucoromycotina</taxon>
        <taxon>Endogonomycetes</taxon>
        <taxon>Endogonales</taxon>
        <taxon>Endogonaceae</taxon>
        <taxon>Jimgerdemannia</taxon>
    </lineage>
</organism>
<feature type="compositionally biased region" description="Pro residues" evidence="1">
    <location>
        <begin position="409"/>
        <end position="418"/>
    </location>
</feature>
<keyword evidence="4" id="KW-1185">Reference proteome</keyword>
<dbReference type="OrthoDB" id="2277683at2759"/>
<accession>A0A433CYX6</accession>